<dbReference type="GO" id="GO:0015658">
    <property type="term" value="F:branched-chain amino acid transmembrane transporter activity"/>
    <property type="evidence" value="ECO:0007669"/>
    <property type="project" value="InterPro"/>
</dbReference>
<feature type="transmembrane region" description="Helical" evidence="6">
    <location>
        <begin position="133"/>
        <end position="151"/>
    </location>
</feature>
<feature type="transmembrane region" description="Helical" evidence="6">
    <location>
        <begin position="279"/>
        <end position="300"/>
    </location>
</feature>
<dbReference type="Pfam" id="PF02653">
    <property type="entry name" value="BPD_transp_2"/>
    <property type="match status" value="1"/>
</dbReference>
<feature type="transmembrane region" description="Helical" evidence="6">
    <location>
        <begin position="312"/>
        <end position="329"/>
    </location>
</feature>
<organism evidence="7 8">
    <name type="scientific">Cryptosporangium phraense</name>
    <dbReference type="NCBI Taxonomy" id="2593070"/>
    <lineage>
        <taxon>Bacteria</taxon>
        <taxon>Bacillati</taxon>
        <taxon>Actinomycetota</taxon>
        <taxon>Actinomycetes</taxon>
        <taxon>Cryptosporangiales</taxon>
        <taxon>Cryptosporangiaceae</taxon>
        <taxon>Cryptosporangium</taxon>
    </lineage>
</organism>
<dbReference type="GO" id="GO:0005886">
    <property type="term" value="C:plasma membrane"/>
    <property type="evidence" value="ECO:0007669"/>
    <property type="project" value="UniProtKB-SubCell"/>
</dbReference>
<keyword evidence="3 6" id="KW-0812">Transmembrane</keyword>
<keyword evidence="4 6" id="KW-1133">Transmembrane helix</keyword>
<accession>A0A545AMH1</accession>
<comment type="subcellular location">
    <subcellularLocation>
        <location evidence="1">Cell membrane</location>
        <topology evidence="1">Multi-pass membrane protein</topology>
    </subcellularLocation>
</comment>
<keyword evidence="2" id="KW-1003">Cell membrane</keyword>
<dbReference type="RefSeq" id="WP_142707637.1">
    <property type="nucleotide sequence ID" value="NZ_VIRS01000021.1"/>
</dbReference>
<feature type="transmembrane region" description="Helical" evidence="6">
    <location>
        <begin position="29"/>
        <end position="47"/>
    </location>
</feature>
<evidence type="ECO:0000256" key="1">
    <source>
        <dbReference type="ARBA" id="ARBA00004651"/>
    </source>
</evidence>
<dbReference type="Proteomes" id="UP000317982">
    <property type="component" value="Unassembled WGS sequence"/>
</dbReference>
<evidence type="ECO:0000256" key="5">
    <source>
        <dbReference type="ARBA" id="ARBA00023136"/>
    </source>
</evidence>
<evidence type="ECO:0000313" key="7">
    <source>
        <dbReference type="EMBL" id="TQS41925.1"/>
    </source>
</evidence>
<feature type="transmembrane region" description="Helical" evidence="6">
    <location>
        <begin position="104"/>
        <end position="126"/>
    </location>
</feature>
<dbReference type="InParanoid" id="A0A545AMH1"/>
<dbReference type="PANTHER" id="PTHR30482:SF20">
    <property type="entry name" value="HIGH-AFFINITY BRANCHED-CHAIN AMINO ACID TRANSPORT SYSTEM PERMEASE PROTEIN LIVM"/>
    <property type="match status" value="1"/>
</dbReference>
<protein>
    <submittedName>
        <fullName evidence="7">Branched-chain amino acid ABC transporter permease</fullName>
    </submittedName>
</protein>
<evidence type="ECO:0000256" key="2">
    <source>
        <dbReference type="ARBA" id="ARBA00022475"/>
    </source>
</evidence>
<feature type="transmembrane region" description="Helical" evidence="6">
    <location>
        <begin position="59"/>
        <end position="84"/>
    </location>
</feature>
<reference evidence="7 8" key="1">
    <citation type="submission" date="2019-07" db="EMBL/GenBank/DDBJ databases">
        <title>Cryptosporangium phraense sp. nov., isolated from plant litter.</title>
        <authorList>
            <person name="Suriyachadkun C."/>
        </authorList>
    </citation>
    <scope>NUCLEOTIDE SEQUENCE [LARGE SCALE GENOMIC DNA]</scope>
    <source>
        <strain evidence="7 8">A-T 5661</strain>
    </source>
</reference>
<sequence length="356" mass="37389">MTVLAPAARPQAAAPRTKYVIVENSPVHHAIRAACIAVAALGVLWASQLAPFRVGQFTTVFIMAIAIIGLNLVTGYTGLLSIGHSAFFGLGAYTTGVLIVKLEFAPLATIPIAMALTFVLGLLVGLPSLRIHGLYLALVTLAVAVAFPEIVRKLESLTGGAAGMVVRSRYLAPPEWTGLVRAQRGIWMFWLSAFVLVLVMILSRSLIRSRFGLMMRTVRDHEIAAAANGVGIARTKILVFGISGAITGLAGALFTMYIGALSPDGSFTLLKAIELVTGLVLGGVATQLGPLIGALAVVFLPYYTASFTTGPLSGVLFGAVLIALCFLMPEGIAGRLGLLIRRVVTVVPKDHPAPPR</sequence>
<keyword evidence="8" id="KW-1185">Reference proteome</keyword>
<dbReference type="OrthoDB" id="9814461at2"/>
<feature type="transmembrane region" description="Helical" evidence="6">
    <location>
        <begin position="186"/>
        <end position="207"/>
    </location>
</feature>
<dbReference type="EMBL" id="VIRS01000021">
    <property type="protein sequence ID" value="TQS41925.1"/>
    <property type="molecule type" value="Genomic_DNA"/>
</dbReference>
<keyword evidence="5 6" id="KW-0472">Membrane</keyword>
<name>A0A545AMH1_9ACTN</name>
<gene>
    <name evidence="7" type="ORF">FL583_26965</name>
</gene>
<dbReference type="AlphaFoldDB" id="A0A545AMH1"/>
<dbReference type="PANTHER" id="PTHR30482">
    <property type="entry name" value="HIGH-AFFINITY BRANCHED-CHAIN AMINO ACID TRANSPORT SYSTEM PERMEASE"/>
    <property type="match status" value="1"/>
</dbReference>
<proteinExistence type="predicted"/>
<evidence type="ECO:0000256" key="6">
    <source>
        <dbReference type="SAM" id="Phobius"/>
    </source>
</evidence>
<feature type="transmembrane region" description="Helical" evidence="6">
    <location>
        <begin position="237"/>
        <end position="259"/>
    </location>
</feature>
<dbReference type="InterPro" id="IPR043428">
    <property type="entry name" value="LivM-like"/>
</dbReference>
<comment type="caution">
    <text evidence="7">The sequence shown here is derived from an EMBL/GenBank/DDBJ whole genome shotgun (WGS) entry which is preliminary data.</text>
</comment>
<dbReference type="CDD" id="cd06581">
    <property type="entry name" value="TM_PBP1_LivM_like"/>
    <property type="match status" value="1"/>
</dbReference>
<evidence type="ECO:0000256" key="3">
    <source>
        <dbReference type="ARBA" id="ARBA00022692"/>
    </source>
</evidence>
<evidence type="ECO:0000256" key="4">
    <source>
        <dbReference type="ARBA" id="ARBA00022989"/>
    </source>
</evidence>
<dbReference type="InterPro" id="IPR001851">
    <property type="entry name" value="ABC_transp_permease"/>
</dbReference>
<evidence type="ECO:0000313" key="8">
    <source>
        <dbReference type="Proteomes" id="UP000317982"/>
    </source>
</evidence>